<keyword evidence="2" id="KW-1185">Reference proteome</keyword>
<reference evidence="1 2" key="1">
    <citation type="submission" date="2014-09" db="EMBL/GenBank/DDBJ databases">
        <title>Draft Genome Sequence of Draconibacterium sp. JN14CK-3.</title>
        <authorList>
            <person name="Dong C."/>
            <person name="Lai Q."/>
            <person name="Shao Z."/>
        </authorList>
    </citation>
    <scope>NUCLEOTIDE SEQUENCE [LARGE SCALE GENOMIC DNA]</scope>
    <source>
        <strain evidence="1 2">JN14CK-3</strain>
    </source>
</reference>
<organism evidence="1 2">
    <name type="scientific">Draconibacterium sediminis</name>
    <dbReference type="NCBI Taxonomy" id="1544798"/>
    <lineage>
        <taxon>Bacteria</taxon>
        <taxon>Pseudomonadati</taxon>
        <taxon>Bacteroidota</taxon>
        <taxon>Bacteroidia</taxon>
        <taxon>Marinilabiliales</taxon>
        <taxon>Prolixibacteraceae</taxon>
        <taxon>Draconibacterium</taxon>
    </lineage>
</organism>
<dbReference type="SUPFAM" id="SSF82784">
    <property type="entry name" value="OsmC-like"/>
    <property type="match status" value="1"/>
</dbReference>
<evidence type="ECO:0000313" key="2">
    <source>
        <dbReference type="Proteomes" id="UP000032544"/>
    </source>
</evidence>
<gene>
    <name evidence="1" type="ORF">LH29_05445</name>
</gene>
<dbReference type="PANTHER" id="PTHR35368:SF1">
    <property type="entry name" value="HYDROPEROXIDE REDUCTASE"/>
    <property type="match status" value="1"/>
</dbReference>
<dbReference type="OrthoDB" id="1433018at2"/>
<dbReference type="EMBL" id="JRHC01000001">
    <property type="protein sequence ID" value="KJF44879.1"/>
    <property type="molecule type" value="Genomic_DNA"/>
</dbReference>
<name>A0A0D8JDT1_9BACT</name>
<dbReference type="PANTHER" id="PTHR35368">
    <property type="entry name" value="HYDROPEROXIDE REDUCTASE"/>
    <property type="match status" value="1"/>
</dbReference>
<dbReference type="AlphaFoldDB" id="A0A0D8JDT1"/>
<proteinExistence type="predicted"/>
<comment type="caution">
    <text evidence="1">The sequence shown here is derived from an EMBL/GenBank/DDBJ whole genome shotgun (WGS) entry which is preliminary data.</text>
</comment>
<dbReference type="PATRIC" id="fig|1544798.3.peg.1099"/>
<dbReference type="STRING" id="1544798.LH29_05445"/>
<dbReference type="InterPro" id="IPR015946">
    <property type="entry name" value="KH_dom-like_a/b"/>
</dbReference>
<dbReference type="Gene3D" id="3.30.300.20">
    <property type="match status" value="1"/>
</dbReference>
<evidence type="ECO:0000313" key="1">
    <source>
        <dbReference type="EMBL" id="KJF44879.1"/>
    </source>
</evidence>
<dbReference type="Pfam" id="PF02566">
    <property type="entry name" value="OsmC"/>
    <property type="match status" value="1"/>
</dbReference>
<dbReference type="InterPro" id="IPR036102">
    <property type="entry name" value="OsmC/Ohrsf"/>
</dbReference>
<sequence>METVIEKNGVNVDQLFGTIEAVKGDADVAKFQFRSHTDWINGGHCKTEIKDFYGAKMEDTSREEAFVLEGDEPPVLLGENHGANAVEAVLHALASCLTVGYVYNASAMGITINSLEFDMEGDIDLHGFLGLSETIRPGYQNIKVAYKISADAPTEKLDELCNHVQKTSPVLDIIRNPVEVSIERVSP</sequence>
<dbReference type="InterPro" id="IPR052924">
    <property type="entry name" value="OsmC/Ohr_hydroprdx_reductase"/>
</dbReference>
<dbReference type="Proteomes" id="UP000032544">
    <property type="component" value="Unassembled WGS sequence"/>
</dbReference>
<dbReference type="InterPro" id="IPR003718">
    <property type="entry name" value="OsmC/Ohr_fam"/>
</dbReference>
<dbReference type="RefSeq" id="WP_045026406.1">
    <property type="nucleotide sequence ID" value="NZ_JRHC01000001.1"/>
</dbReference>
<protein>
    <submittedName>
        <fullName evidence="1">Osmotically inducible protein C</fullName>
    </submittedName>
</protein>
<accession>A0A0D8JDT1</accession>